<protein>
    <recommendedName>
        <fullName evidence="2">Tryptophan synthase beta chain-like PALP domain-containing protein</fullName>
    </recommendedName>
</protein>
<dbReference type="InterPro" id="IPR001926">
    <property type="entry name" value="TrpB-like_PALP"/>
</dbReference>
<name>A0A0F9I9I8_9ZZZZ</name>
<keyword evidence="1" id="KW-0174">Coenzyme M biosynthesis</keyword>
<dbReference type="EMBL" id="LAZR01012989">
    <property type="protein sequence ID" value="KKM24127.1"/>
    <property type="molecule type" value="Genomic_DNA"/>
</dbReference>
<dbReference type="SUPFAM" id="SSF53686">
    <property type="entry name" value="Tryptophan synthase beta subunit-like PLP-dependent enzymes"/>
    <property type="match status" value="1"/>
</dbReference>
<dbReference type="NCBIfam" id="TIGR03844">
    <property type="entry name" value="cysteate_syn"/>
    <property type="match status" value="1"/>
</dbReference>
<evidence type="ECO:0000313" key="3">
    <source>
        <dbReference type="EMBL" id="KKM24127.1"/>
    </source>
</evidence>
<gene>
    <name evidence="3" type="ORF">LCGC14_1608220</name>
</gene>
<sequence>MSHFRIRCTKCDKALEDTYFAFCEHCTDSLLVTEFIEKEFRDDAGEGLWKYNWLPVHKPKSKVNGPIVFRSKGLGSSLGLDNLYISFSGYWPEAGAQVKSCTFKEFEAAVVIENARDNHVDGLVVASAGNTARAFSHLSEVTGYRAIIVVPLMCIDEMWYLEPPGSLPTVVISDGDYSDAIDMAKKIAIMTGLPFEGGVMNIAKRDGLGAVMLEAASAIGRLPDHYFQAVGSGAGTIAAWEASKRFQSDKRFQGVLPRLHIAQNLPFAPMVKAWQRGERTLRQEDLSSELAGQISTRVLSSRYPSYDIMGGVFDALTDTRGFAYGVTNKEAAESGVLFEQEEGIDIVPAAMVAVGALRQAVKAGNVSSDDVVLLNITGGGEKRLRQEVRVYDVNGLHVSKNTPEDELKFTLCGILGNIF</sequence>
<accession>A0A0F9I9I8</accession>
<dbReference type="InterPro" id="IPR022401">
    <property type="entry name" value="Cysteate_synthase"/>
</dbReference>
<dbReference type="Pfam" id="PF00291">
    <property type="entry name" value="PALP"/>
    <property type="match status" value="1"/>
</dbReference>
<dbReference type="Gene3D" id="3.40.50.1100">
    <property type="match status" value="2"/>
</dbReference>
<organism evidence="3">
    <name type="scientific">marine sediment metagenome</name>
    <dbReference type="NCBI Taxonomy" id="412755"/>
    <lineage>
        <taxon>unclassified sequences</taxon>
        <taxon>metagenomes</taxon>
        <taxon>ecological metagenomes</taxon>
    </lineage>
</organism>
<evidence type="ECO:0000259" key="2">
    <source>
        <dbReference type="Pfam" id="PF00291"/>
    </source>
</evidence>
<feature type="domain" description="Tryptophan synthase beta chain-like PALP" evidence="2">
    <location>
        <begin position="100"/>
        <end position="378"/>
    </location>
</feature>
<dbReference type="InterPro" id="IPR036052">
    <property type="entry name" value="TrpB-like_PALP_sf"/>
</dbReference>
<evidence type="ECO:0000256" key="1">
    <source>
        <dbReference type="ARBA" id="ARBA00022545"/>
    </source>
</evidence>
<dbReference type="GO" id="GO:0019295">
    <property type="term" value="P:coenzyme M biosynthetic process"/>
    <property type="evidence" value="ECO:0007669"/>
    <property type="project" value="UniProtKB-KW"/>
</dbReference>
<proteinExistence type="predicted"/>
<comment type="caution">
    <text evidence="3">The sequence shown here is derived from an EMBL/GenBank/DDBJ whole genome shotgun (WGS) entry which is preliminary data.</text>
</comment>
<reference evidence="3" key="1">
    <citation type="journal article" date="2015" name="Nature">
        <title>Complex archaea that bridge the gap between prokaryotes and eukaryotes.</title>
        <authorList>
            <person name="Spang A."/>
            <person name="Saw J.H."/>
            <person name="Jorgensen S.L."/>
            <person name="Zaremba-Niedzwiedzka K."/>
            <person name="Martijn J."/>
            <person name="Lind A.E."/>
            <person name="van Eijk R."/>
            <person name="Schleper C."/>
            <person name="Guy L."/>
            <person name="Ettema T.J."/>
        </authorList>
    </citation>
    <scope>NUCLEOTIDE SEQUENCE</scope>
</reference>
<dbReference type="AlphaFoldDB" id="A0A0F9I9I8"/>
<dbReference type="GO" id="GO:0016765">
    <property type="term" value="F:transferase activity, transferring alkyl or aryl (other than methyl) groups"/>
    <property type="evidence" value="ECO:0007669"/>
    <property type="project" value="InterPro"/>
</dbReference>